<keyword evidence="3" id="KW-1185">Reference proteome</keyword>
<proteinExistence type="predicted"/>
<evidence type="ECO:0000313" key="2">
    <source>
        <dbReference type="EMBL" id="ADX97860.1"/>
    </source>
</evidence>
<dbReference type="HOGENOM" id="CLU_1198718_0_0_14"/>
<feature type="compositionally biased region" description="Basic and acidic residues" evidence="1">
    <location>
        <begin position="118"/>
        <end position="133"/>
    </location>
</feature>
<sequence>MALGNFLLPFVLVGGLASGGAASFLIKKEHEGDANTITIFKRTEDSYLGLGNPENQDLSKESSTIISLDKDGWKHNTNNQNGNSFRLTTGNQIRTLSNNEKMGWRNVLQESEIEDDGETNKSKKDKRDSEDRSGNQFHGDLTIYLGGATCQDISQKFSDLSYQHQKNGGKEDTFLPFFSKSVDMARFDEKNLSLIMWECHNSEDKKEYGEFLKELKEVFPQWGGTFNNLNFLLQ</sequence>
<organism evidence="2 3">
    <name type="scientific">Mycoplasma suis (strain Illinois)</name>
    <dbReference type="NCBI Taxonomy" id="768700"/>
    <lineage>
        <taxon>Bacteria</taxon>
        <taxon>Bacillati</taxon>
        <taxon>Mycoplasmatota</taxon>
        <taxon>Mollicutes</taxon>
        <taxon>Mycoplasmataceae</taxon>
        <taxon>Mycoplasma</taxon>
    </lineage>
</organism>
<dbReference type="STRING" id="768700.MSU_0318"/>
<accession>F0QQU0</accession>
<evidence type="ECO:0000313" key="3">
    <source>
        <dbReference type="Proteomes" id="UP000007484"/>
    </source>
</evidence>
<name>F0QQU0_MYCSL</name>
<evidence type="ECO:0000256" key="1">
    <source>
        <dbReference type="SAM" id="MobiDB-lite"/>
    </source>
</evidence>
<gene>
    <name evidence="2" type="ordered locus">MSU_0318</name>
</gene>
<dbReference type="KEGG" id="mss:MSU_0318"/>
<dbReference type="AlphaFoldDB" id="F0QQU0"/>
<protein>
    <submittedName>
        <fullName evidence="2">Uncharacterized protein</fullName>
    </submittedName>
</protein>
<dbReference type="EMBL" id="CP002525">
    <property type="protein sequence ID" value="ADX97860.1"/>
    <property type="molecule type" value="Genomic_DNA"/>
</dbReference>
<feature type="region of interest" description="Disordered" evidence="1">
    <location>
        <begin position="98"/>
        <end position="135"/>
    </location>
</feature>
<dbReference type="Proteomes" id="UP000007484">
    <property type="component" value="Chromosome"/>
</dbReference>
<dbReference type="RefSeq" id="WP_013608967.1">
    <property type="nucleotide sequence ID" value="NC_015155.1"/>
</dbReference>
<reference evidence="2 3" key="1">
    <citation type="journal article" date="2011" name="J. Bacteriol.">
        <title>Complete genome sequences of two hemotropic Mycoplasmas, Mycoplasma haemofelis strain Ohio2 and Mycoplasma suis strain Illinois.</title>
        <authorList>
            <person name="Messick J.B."/>
            <person name="Santos A.P."/>
            <person name="Guimaraes A.M."/>
        </authorList>
    </citation>
    <scope>NUCLEOTIDE SEQUENCE [LARGE SCALE GENOMIC DNA]</scope>
    <source>
        <strain evidence="2 3">Illinois</strain>
    </source>
</reference>